<accession>J9QWM4</accession>
<keyword evidence="8" id="KW-0472">Membrane</keyword>
<evidence type="ECO:0000256" key="2">
    <source>
        <dbReference type="ARBA" id="ARBA00004551"/>
    </source>
</evidence>
<evidence type="ECO:0000256" key="10">
    <source>
        <dbReference type="SAM" id="MobiDB-lite"/>
    </source>
</evidence>
<dbReference type="Proteomes" id="UP000167073">
    <property type="component" value="Segment"/>
</dbReference>
<comment type="subcellular location">
    <subcellularLocation>
        <location evidence="2">Host membrane</location>
    </subcellularLocation>
    <subcellularLocation>
        <location evidence="1">Virion tegument</location>
    </subcellularLocation>
</comment>
<evidence type="ECO:0000256" key="9">
    <source>
        <dbReference type="ARBA" id="ARBA00023163"/>
    </source>
</evidence>
<dbReference type="GO" id="GO:0006355">
    <property type="term" value="P:regulation of DNA-templated transcription"/>
    <property type="evidence" value="ECO:0007669"/>
    <property type="project" value="InterPro"/>
</dbReference>
<evidence type="ECO:0000256" key="6">
    <source>
        <dbReference type="ARBA" id="ARBA00022870"/>
    </source>
</evidence>
<dbReference type="InterPro" id="IPR005051">
    <property type="entry name" value="Herpes_UL46"/>
</dbReference>
<dbReference type="RefSeq" id="YP_009230179.1">
    <property type="nucleotide sequence ID" value="NC_029311.1"/>
</dbReference>
<evidence type="ECO:0000256" key="7">
    <source>
        <dbReference type="ARBA" id="ARBA00023015"/>
    </source>
</evidence>
<dbReference type="GeneID" id="26887572"/>
<dbReference type="OrthoDB" id="7799at10239"/>
<keyword evidence="4" id="KW-0920">Virion tegument</keyword>
<dbReference type="KEGG" id="vg:26887572"/>
<dbReference type="GO" id="GO:0019033">
    <property type="term" value="C:viral tegument"/>
    <property type="evidence" value="ECO:0007669"/>
    <property type="project" value="UniProtKB-SubCell"/>
</dbReference>
<evidence type="ECO:0000256" key="8">
    <source>
        <dbReference type="ARBA" id="ARBA00023136"/>
    </source>
</evidence>
<gene>
    <name evidence="11" type="primary">UL46</name>
</gene>
<feature type="region of interest" description="Disordered" evidence="10">
    <location>
        <begin position="445"/>
        <end position="489"/>
    </location>
</feature>
<dbReference type="EMBL" id="JQ596859">
    <property type="protein sequence ID" value="AFR32489.1"/>
    <property type="molecule type" value="Genomic_DNA"/>
</dbReference>
<proteinExistence type="inferred from homology"/>
<evidence type="ECO:0000313" key="12">
    <source>
        <dbReference type="Proteomes" id="UP000167073"/>
    </source>
</evidence>
<keyword evidence="7" id="KW-0805">Transcription regulation</keyword>
<evidence type="ECO:0000256" key="1">
    <source>
        <dbReference type="ARBA" id="ARBA00004535"/>
    </source>
</evidence>
<evidence type="ECO:0000256" key="4">
    <source>
        <dbReference type="ARBA" id="ARBA00022580"/>
    </source>
</evidence>
<evidence type="ECO:0000256" key="3">
    <source>
        <dbReference type="ARBA" id="ARBA00010332"/>
    </source>
</evidence>
<evidence type="ECO:0000256" key="5">
    <source>
        <dbReference type="ARBA" id="ARBA00022844"/>
    </source>
</evidence>
<sequence length="625" mass="68633">MRRGTSPMGRSRRRAAAGPRPPLTVSERLARGCLLPTEEGIIRAAICELRNRSDEVQPQSVGVARASSVSAKGQYNSVPERVIADSIASDPTYKYLQHYVTAAERALEDCGLSDREIWQGIIDQYWKHLRAVVGDALMLPTPAAGGADPSLHILLRPTLCAKPLAPAPFKGSSHASLFATTIKGLREALHRVQQYVFFMRPEDPSAPSEDTARRLDELLAYTTTLYRWAEWLLWTTDKHVIHQLCPTRADDICRHQHAPPSEMLEQHFKQFSDTTAADTQYMVLRAAICGSFGNIRRLAGLWETGKRRTSACGTADAIVAAIEVLSLVHHHAQYILNATLVGYVVWADGCLENRRLLAAASAQDRFCRMAAPIFHATTTASWARMEVSMQAWFTAALACRMFTGGWPTPHYERAIATVAPANHPGQGGGGGDDECCYASMARGRANARGPQAGPAHDRRRMYVRPDPAPPRPPRDGALFPGRRDEDDPYMLPYDAITTYANVLPRARREGAGGAAPPGYRRRDRESDPYEEETEEDTRYVGQNHGAHRHALSGDPDDATYADPDGMIPPLRAAPQARAPLVPAGHPRHGPHRHRSGVVLPGDTANLDALSAMVSKMAMEGRAARR</sequence>
<name>J9QWM4_9ALPH</name>
<keyword evidence="5" id="KW-0946">Virion</keyword>
<evidence type="ECO:0000313" key="11">
    <source>
        <dbReference type="EMBL" id="AFR32489.1"/>
    </source>
</evidence>
<feature type="region of interest" description="Disordered" evidence="10">
    <location>
        <begin position="507"/>
        <end position="564"/>
    </location>
</feature>
<keyword evidence="6" id="KW-1043">Host membrane</keyword>
<dbReference type="GO" id="GO:0033644">
    <property type="term" value="C:host cell membrane"/>
    <property type="evidence" value="ECO:0007669"/>
    <property type="project" value="UniProtKB-SubCell"/>
</dbReference>
<comment type="similarity">
    <text evidence="3">Belongs to the herpesviridae HHV-1 VP11/12 protein family.</text>
</comment>
<keyword evidence="9" id="KW-0804">Transcription</keyword>
<feature type="region of interest" description="Disordered" evidence="10">
    <location>
        <begin position="1"/>
        <end position="23"/>
    </location>
</feature>
<keyword evidence="12" id="KW-1185">Reference proteome</keyword>
<dbReference type="Pfam" id="PF03387">
    <property type="entry name" value="Herpes_UL46"/>
    <property type="match status" value="1"/>
</dbReference>
<organism evidence="11 12">
    <name type="scientific">Leporid alphaherpesvirus 4</name>
    <dbReference type="NCBI Taxonomy" id="481315"/>
    <lineage>
        <taxon>Viruses</taxon>
        <taxon>Duplodnaviria</taxon>
        <taxon>Heunggongvirae</taxon>
        <taxon>Peploviricota</taxon>
        <taxon>Herviviricetes</taxon>
        <taxon>Herpesvirales</taxon>
        <taxon>Orthoherpesviridae</taxon>
        <taxon>Alphaherpesvirinae</taxon>
        <taxon>Simplexvirus</taxon>
        <taxon>Simplexvirus leporidalpha4</taxon>
    </lineage>
</organism>
<protein>
    <submittedName>
        <fullName evidence="11">UL46 tegument protein VP11/12</fullName>
    </submittedName>
</protein>
<reference evidence="11 12" key="1">
    <citation type="journal article" date="2012" name="Virology">
        <title>Analysis of the genome of leporid herpesvirus 4.</title>
        <authorList>
            <person name="Babra B."/>
            <person name="Watson G."/>
            <person name="Xu W."/>
            <person name="Jeffrey B.M."/>
            <person name="Xu J.R."/>
            <person name="Rockey D.D."/>
            <person name="Rohrmann G.F."/>
            <person name="Jin L."/>
        </authorList>
    </citation>
    <scope>NUCLEOTIDE SEQUENCE [LARGE SCALE GENOMIC DNA]</scope>
    <source>
        <strain evidence="11">LHV4012612</strain>
    </source>
</reference>